<dbReference type="InterPro" id="IPR036390">
    <property type="entry name" value="WH_DNA-bd_sf"/>
</dbReference>
<dbReference type="Gene3D" id="1.10.10.10">
    <property type="entry name" value="Winged helix-like DNA-binding domain superfamily/Winged helix DNA-binding domain"/>
    <property type="match status" value="1"/>
</dbReference>
<evidence type="ECO:0000259" key="2">
    <source>
        <dbReference type="PROSITE" id="PS50995"/>
    </source>
</evidence>
<dbReference type="GO" id="GO:0003677">
    <property type="term" value="F:DNA binding"/>
    <property type="evidence" value="ECO:0007669"/>
    <property type="project" value="UniProtKB-KW"/>
</dbReference>
<proteinExistence type="predicted"/>
<organism evidence="3 4">
    <name type="scientific">Halalkalibacter suaedae</name>
    <dbReference type="NCBI Taxonomy" id="2822140"/>
    <lineage>
        <taxon>Bacteria</taxon>
        <taxon>Bacillati</taxon>
        <taxon>Bacillota</taxon>
        <taxon>Bacilli</taxon>
        <taxon>Bacillales</taxon>
        <taxon>Bacillaceae</taxon>
        <taxon>Halalkalibacter</taxon>
    </lineage>
</organism>
<reference evidence="3" key="1">
    <citation type="submission" date="2021-03" db="EMBL/GenBank/DDBJ databases">
        <title>Bacillus suaedae sp. nov., isolated from Suaeda aralocaspica.</title>
        <authorList>
            <person name="Lei R.F.R."/>
        </authorList>
    </citation>
    <scope>NUCLEOTIDE SEQUENCE</scope>
    <source>
        <strain evidence="3">YZJH907-2</strain>
    </source>
</reference>
<dbReference type="PANTHER" id="PTHR33164:SF43">
    <property type="entry name" value="HTH-TYPE TRANSCRIPTIONAL REPRESSOR YETL"/>
    <property type="match status" value="1"/>
</dbReference>
<accession>A0A940WUG1</accession>
<dbReference type="PRINTS" id="PR00598">
    <property type="entry name" value="HTHMARR"/>
</dbReference>
<dbReference type="GO" id="GO:0006950">
    <property type="term" value="P:response to stress"/>
    <property type="evidence" value="ECO:0007669"/>
    <property type="project" value="TreeGrafter"/>
</dbReference>
<sequence length="139" mass="15821">MFELYEAFILAARNWSNEWNVHNEISLSPTHVLILELLELDKVKRPSKLAAELHITTGGVTALTNKLVRDGFIKRSHLEDDRRAIALEITDEGRALLEDARKQKMMIMKKMFGMLSSTELNQLKAAFNKMNHGASKEGE</sequence>
<dbReference type="PROSITE" id="PS50995">
    <property type="entry name" value="HTH_MARR_2"/>
    <property type="match status" value="1"/>
</dbReference>
<dbReference type="SUPFAM" id="SSF46785">
    <property type="entry name" value="Winged helix' DNA-binding domain"/>
    <property type="match status" value="1"/>
</dbReference>
<dbReference type="SMART" id="SM00347">
    <property type="entry name" value="HTH_MARR"/>
    <property type="match status" value="1"/>
</dbReference>
<protein>
    <submittedName>
        <fullName evidence="3">MarR family transcriptional regulator</fullName>
    </submittedName>
</protein>
<dbReference type="GO" id="GO:0003700">
    <property type="term" value="F:DNA-binding transcription factor activity"/>
    <property type="evidence" value="ECO:0007669"/>
    <property type="project" value="InterPro"/>
</dbReference>
<dbReference type="InterPro" id="IPR039422">
    <property type="entry name" value="MarR/SlyA-like"/>
</dbReference>
<dbReference type="Proteomes" id="UP000678228">
    <property type="component" value="Unassembled WGS sequence"/>
</dbReference>
<evidence type="ECO:0000313" key="4">
    <source>
        <dbReference type="Proteomes" id="UP000678228"/>
    </source>
</evidence>
<evidence type="ECO:0000256" key="1">
    <source>
        <dbReference type="ARBA" id="ARBA00023125"/>
    </source>
</evidence>
<feature type="domain" description="HTH marR-type" evidence="2">
    <location>
        <begin position="1"/>
        <end position="132"/>
    </location>
</feature>
<keyword evidence="4" id="KW-1185">Reference proteome</keyword>
<dbReference type="EMBL" id="JAGKSQ010000006">
    <property type="protein sequence ID" value="MBP3952501.1"/>
    <property type="molecule type" value="Genomic_DNA"/>
</dbReference>
<dbReference type="PANTHER" id="PTHR33164">
    <property type="entry name" value="TRANSCRIPTIONAL REGULATOR, MARR FAMILY"/>
    <property type="match status" value="1"/>
</dbReference>
<dbReference type="InterPro" id="IPR036388">
    <property type="entry name" value="WH-like_DNA-bd_sf"/>
</dbReference>
<keyword evidence="1" id="KW-0238">DNA-binding</keyword>
<gene>
    <name evidence="3" type="ORF">J7W16_15355</name>
</gene>
<dbReference type="Pfam" id="PF01047">
    <property type="entry name" value="MarR"/>
    <property type="match status" value="1"/>
</dbReference>
<evidence type="ECO:0000313" key="3">
    <source>
        <dbReference type="EMBL" id="MBP3952501.1"/>
    </source>
</evidence>
<name>A0A940WUG1_9BACI</name>
<dbReference type="AlphaFoldDB" id="A0A940WUG1"/>
<dbReference type="InterPro" id="IPR000835">
    <property type="entry name" value="HTH_MarR-typ"/>
</dbReference>
<comment type="caution">
    <text evidence="3">The sequence shown here is derived from an EMBL/GenBank/DDBJ whole genome shotgun (WGS) entry which is preliminary data.</text>
</comment>